<organism evidence="2 3">
    <name type="scientific">Hyaloscypha bicolor E</name>
    <dbReference type="NCBI Taxonomy" id="1095630"/>
    <lineage>
        <taxon>Eukaryota</taxon>
        <taxon>Fungi</taxon>
        <taxon>Dikarya</taxon>
        <taxon>Ascomycota</taxon>
        <taxon>Pezizomycotina</taxon>
        <taxon>Leotiomycetes</taxon>
        <taxon>Helotiales</taxon>
        <taxon>Hyaloscyphaceae</taxon>
        <taxon>Hyaloscypha</taxon>
        <taxon>Hyaloscypha bicolor</taxon>
    </lineage>
</organism>
<sequence>MSGITCPDCLSGSIKDGKPSGEVTTIHSLPAYVARPEGTPKGLVVLIPDIFGWELSNCRLLADAYAKEGGFLVYLPNFMNGFIPSAGAMHSMEALLAPSPSIFTTIFYKPLWLLRVAGAAIPFLFYNGESVIKPKVFKFHESLRSDPETKSLKIGSAGLCWGGKYTIHLAQEPNLIDVGFTAHPSKMKFPEDWDNVKIPLSIAIGDVDMGIKIDMVKDIKALLEGESKQSGQNEVVIYPGAKHGFAVRADPKDDGQTKSAGEALKQAINWFAKWMV</sequence>
<accession>A0A2J6TLF5</accession>
<dbReference type="GeneID" id="36584797"/>
<dbReference type="RefSeq" id="XP_024740755.1">
    <property type="nucleotide sequence ID" value="XM_024876718.1"/>
</dbReference>
<keyword evidence="3" id="KW-1185">Reference proteome</keyword>
<dbReference type="InParanoid" id="A0A2J6TLF5"/>
<dbReference type="SUPFAM" id="SSF53474">
    <property type="entry name" value="alpha/beta-Hydrolases"/>
    <property type="match status" value="1"/>
</dbReference>
<evidence type="ECO:0000313" key="3">
    <source>
        <dbReference type="Proteomes" id="UP000235371"/>
    </source>
</evidence>
<dbReference type="GO" id="GO:0016787">
    <property type="term" value="F:hydrolase activity"/>
    <property type="evidence" value="ECO:0007669"/>
    <property type="project" value="UniProtKB-KW"/>
</dbReference>
<dbReference type="PANTHER" id="PTHR17630:SF105">
    <property type="entry name" value="DIENELACTONE HYDROLASE FAMILY PROTEIN (AFU_ORTHOLOGUE AFUA_4G08790)"/>
    <property type="match status" value="1"/>
</dbReference>
<dbReference type="Proteomes" id="UP000235371">
    <property type="component" value="Unassembled WGS sequence"/>
</dbReference>
<dbReference type="AlphaFoldDB" id="A0A2J6TLF5"/>
<evidence type="ECO:0000259" key="1">
    <source>
        <dbReference type="Pfam" id="PF01738"/>
    </source>
</evidence>
<reference evidence="2 3" key="1">
    <citation type="submission" date="2016-04" db="EMBL/GenBank/DDBJ databases">
        <title>A degradative enzymes factory behind the ericoid mycorrhizal symbiosis.</title>
        <authorList>
            <consortium name="DOE Joint Genome Institute"/>
            <person name="Martino E."/>
            <person name="Morin E."/>
            <person name="Grelet G."/>
            <person name="Kuo A."/>
            <person name="Kohler A."/>
            <person name="Daghino S."/>
            <person name="Barry K."/>
            <person name="Choi C."/>
            <person name="Cichocki N."/>
            <person name="Clum A."/>
            <person name="Copeland A."/>
            <person name="Hainaut M."/>
            <person name="Haridas S."/>
            <person name="Labutti K."/>
            <person name="Lindquist E."/>
            <person name="Lipzen A."/>
            <person name="Khouja H.-R."/>
            <person name="Murat C."/>
            <person name="Ohm R."/>
            <person name="Olson A."/>
            <person name="Spatafora J."/>
            <person name="Veneault-Fourrey C."/>
            <person name="Henrissat B."/>
            <person name="Grigoriev I."/>
            <person name="Martin F."/>
            <person name="Perotto S."/>
        </authorList>
    </citation>
    <scope>NUCLEOTIDE SEQUENCE [LARGE SCALE GENOMIC DNA]</scope>
    <source>
        <strain evidence="2 3">E</strain>
    </source>
</reference>
<protein>
    <submittedName>
        <fullName evidence="2">Dienelactone hydrolase family protein</fullName>
    </submittedName>
</protein>
<dbReference type="Gene3D" id="3.40.50.1820">
    <property type="entry name" value="alpha/beta hydrolase"/>
    <property type="match status" value="1"/>
</dbReference>
<dbReference type="OrthoDB" id="17560at2759"/>
<evidence type="ECO:0000313" key="2">
    <source>
        <dbReference type="EMBL" id="PMD63851.1"/>
    </source>
</evidence>
<dbReference type="InterPro" id="IPR002925">
    <property type="entry name" value="Dienelactn_hydro"/>
</dbReference>
<name>A0A2J6TLF5_9HELO</name>
<dbReference type="InterPro" id="IPR029058">
    <property type="entry name" value="AB_hydrolase_fold"/>
</dbReference>
<feature type="domain" description="Dienelactone hydrolase" evidence="1">
    <location>
        <begin position="30"/>
        <end position="273"/>
    </location>
</feature>
<proteinExistence type="predicted"/>
<dbReference type="EMBL" id="KZ613777">
    <property type="protein sequence ID" value="PMD63851.1"/>
    <property type="molecule type" value="Genomic_DNA"/>
</dbReference>
<keyword evidence="2" id="KW-0378">Hydrolase</keyword>
<gene>
    <name evidence="2" type="ORF">K444DRAFT_555760</name>
</gene>
<dbReference type="PANTHER" id="PTHR17630">
    <property type="entry name" value="DIENELACTONE HYDROLASE"/>
    <property type="match status" value="1"/>
</dbReference>
<dbReference type="Pfam" id="PF01738">
    <property type="entry name" value="DLH"/>
    <property type="match status" value="1"/>
</dbReference>